<evidence type="ECO:0000313" key="2">
    <source>
        <dbReference type="Proteomes" id="UP000283709"/>
    </source>
</evidence>
<reference evidence="1 2" key="1">
    <citation type="submission" date="2016-07" db="EMBL/GenBank/DDBJ databases">
        <title>Genome analysis of Burkholderia fungorum ES3-20.</title>
        <authorList>
            <person name="Xu D."/>
            <person name="Yao R."/>
            <person name="Zheng S."/>
        </authorList>
    </citation>
    <scope>NUCLEOTIDE SEQUENCE [LARGE SCALE GENOMIC DNA]</scope>
    <source>
        <strain evidence="1 2">ES3-20</strain>
    </source>
</reference>
<sequence length="67" mass="7639">MAKKFPIHPKHPERNCWGCDKYCAADSMSCGNGNVRTQHPVELLGEDWLEWEQSLAAELSDAVRRPQ</sequence>
<evidence type="ECO:0008006" key="3">
    <source>
        <dbReference type="Google" id="ProtNLM"/>
    </source>
</evidence>
<dbReference type="OrthoDB" id="6992469at2"/>
<dbReference type="EMBL" id="MCAS01000067">
    <property type="protein sequence ID" value="RKF31352.1"/>
    <property type="molecule type" value="Genomic_DNA"/>
</dbReference>
<accession>A0A3R7L6M3</accession>
<dbReference type="InterPro" id="IPR021430">
    <property type="entry name" value="DUF3079"/>
</dbReference>
<organism evidence="1 2">
    <name type="scientific">Paraburkholderia fungorum</name>
    <dbReference type="NCBI Taxonomy" id="134537"/>
    <lineage>
        <taxon>Bacteria</taxon>
        <taxon>Pseudomonadati</taxon>
        <taxon>Pseudomonadota</taxon>
        <taxon>Betaproteobacteria</taxon>
        <taxon>Burkholderiales</taxon>
        <taxon>Burkholderiaceae</taxon>
        <taxon>Paraburkholderia</taxon>
    </lineage>
</organism>
<dbReference type="AlphaFoldDB" id="A0A3R7L6M3"/>
<dbReference type="RefSeq" id="WP_120348777.1">
    <property type="nucleotide sequence ID" value="NZ_MCAS01000067.1"/>
</dbReference>
<dbReference type="Proteomes" id="UP000283709">
    <property type="component" value="Unassembled WGS sequence"/>
</dbReference>
<comment type="caution">
    <text evidence="1">The sequence shown here is derived from an EMBL/GenBank/DDBJ whole genome shotgun (WGS) entry which is preliminary data.</text>
</comment>
<dbReference type="Pfam" id="PF11278">
    <property type="entry name" value="DUF3079"/>
    <property type="match status" value="1"/>
</dbReference>
<gene>
    <name evidence="1" type="ORF">BCY88_11250</name>
</gene>
<name>A0A3R7L6M3_9BURK</name>
<proteinExistence type="predicted"/>
<evidence type="ECO:0000313" key="1">
    <source>
        <dbReference type="EMBL" id="RKF31352.1"/>
    </source>
</evidence>
<protein>
    <recommendedName>
        <fullName evidence="3">DUF3079 domain-containing protein</fullName>
    </recommendedName>
</protein>